<comment type="subcellular location">
    <subcellularLocation>
        <location evidence="1">Cell membrane</location>
        <topology evidence="1">Multi-pass membrane protein</topology>
    </subcellularLocation>
</comment>
<dbReference type="EMBL" id="JBBCAQ010000022">
    <property type="protein sequence ID" value="KAK7590853.1"/>
    <property type="molecule type" value="Genomic_DNA"/>
</dbReference>
<evidence type="ECO:0000256" key="1">
    <source>
        <dbReference type="ARBA" id="ARBA00004651"/>
    </source>
</evidence>
<reference evidence="14 15" key="1">
    <citation type="submission" date="2024-03" db="EMBL/GenBank/DDBJ databases">
        <title>Adaptation during the transition from Ophiocordyceps entomopathogen to insect associate is accompanied by gene loss and intensified selection.</title>
        <authorList>
            <person name="Ward C.M."/>
            <person name="Onetto C.A."/>
            <person name="Borneman A.R."/>
        </authorList>
    </citation>
    <scope>NUCLEOTIDE SEQUENCE [LARGE SCALE GENOMIC DNA]</scope>
    <source>
        <strain evidence="14">AWRI1</strain>
        <tissue evidence="14">Single Adult Female</tissue>
    </source>
</reference>
<dbReference type="Gene3D" id="1.20.1070.10">
    <property type="entry name" value="Rhodopsin 7-helix transmembrane proteins"/>
    <property type="match status" value="1"/>
</dbReference>
<dbReference type="GO" id="GO:0004993">
    <property type="term" value="F:G protein-coupled serotonin receptor activity"/>
    <property type="evidence" value="ECO:0007669"/>
    <property type="project" value="UniProtKB-ARBA"/>
</dbReference>
<evidence type="ECO:0000256" key="7">
    <source>
        <dbReference type="ARBA" id="ARBA00023136"/>
    </source>
</evidence>
<dbReference type="Pfam" id="PF00001">
    <property type="entry name" value="7tm_1"/>
    <property type="match status" value="1"/>
</dbReference>
<keyword evidence="7 12" id="KW-0472">Membrane</keyword>
<evidence type="ECO:0000256" key="11">
    <source>
        <dbReference type="RuleBase" id="RU000688"/>
    </source>
</evidence>
<keyword evidence="10 11" id="KW-0807">Transducer</keyword>
<dbReference type="PANTHER" id="PTHR24248">
    <property type="entry name" value="ADRENERGIC RECEPTOR-RELATED G-PROTEIN COUPLED RECEPTOR"/>
    <property type="match status" value="1"/>
</dbReference>
<protein>
    <recommendedName>
        <fullName evidence="13">G-protein coupled receptors family 1 profile domain-containing protein</fullName>
    </recommendedName>
</protein>
<name>A0AAN9Y5M4_9HEMI</name>
<evidence type="ECO:0000256" key="6">
    <source>
        <dbReference type="ARBA" id="ARBA00023040"/>
    </source>
</evidence>
<dbReference type="GO" id="GO:0005886">
    <property type="term" value="C:plasma membrane"/>
    <property type="evidence" value="ECO:0007669"/>
    <property type="project" value="UniProtKB-SubCell"/>
</dbReference>
<dbReference type="PANTHER" id="PTHR24248:SF199">
    <property type="entry name" value="IP13425P-RELATED"/>
    <property type="match status" value="1"/>
</dbReference>
<accession>A0AAN9Y5M4</accession>
<dbReference type="PRINTS" id="PR00237">
    <property type="entry name" value="GPCRRHODOPSN"/>
</dbReference>
<evidence type="ECO:0000256" key="9">
    <source>
        <dbReference type="ARBA" id="ARBA00023170"/>
    </source>
</evidence>
<dbReference type="PROSITE" id="PS50262">
    <property type="entry name" value="G_PROTEIN_RECEP_F1_2"/>
    <property type="match status" value="1"/>
</dbReference>
<proteinExistence type="inferred from homology"/>
<comment type="similarity">
    <text evidence="2 11">Belongs to the G-protein coupled receptor 1 family.</text>
</comment>
<evidence type="ECO:0000256" key="2">
    <source>
        <dbReference type="ARBA" id="ARBA00010663"/>
    </source>
</evidence>
<evidence type="ECO:0000256" key="12">
    <source>
        <dbReference type="SAM" id="Phobius"/>
    </source>
</evidence>
<evidence type="ECO:0000256" key="8">
    <source>
        <dbReference type="ARBA" id="ARBA00023157"/>
    </source>
</evidence>
<keyword evidence="6 11" id="KW-0297">G-protein coupled receptor</keyword>
<dbReference type="PROSITE" id="PS00237">
    <property type="entry name" value="G_PROTEIN_RECEP_F1_1"/>
    <property type="match status" value="1"/>
</dbReference>
<dbReference type="InterPro" id="IPR017452">
    <property type="entry name" value="GPCR_Rhodpsn_7TM"/>
</dbReference>
<dbReference type="AlphaFoldDB" id="A0AAN9Y5M4"/>
<dbReference type="InterPro" id="IPR000276">
    <property type="entry name" value="GPCR_Rhodpsn"/>
</dbReference>
<feature type="transmembrane region" description="Helical" evidence="12">
    <location>
        <begin position="84"/>
        <end position="106"/>
    </location>
</feature>
<evidence type="ECO:0000259" key="13">
    <source>
        <dbReference type="PROSITE" id="PS50262"/>
    </source>
</evidence>
<keyword evidence="5 12" id="KW-1133">Transmembrane helix</keyword>
<evidence type="ECO:0000256" key="10">
    <source>
        <dbReference type="ARBA" id="ARBA00023224"/>
    </source>
</evidence>
<dbReference type="GO" id="GO:0071880">
    <property type="term" value="P:adenylate cyclase-activating adrenergic receptor signaling pathway"/>
    <property type="evidence" value="ECO:0007669"/>
    <property type="project" value="TreeGrafter"/>
</dbReference>
<gene>
    <name evidence="14" type="ORF">V9T40_002466</name>
</gene>
<evidence type="ECO:0000313" key="14">
    <source>
        <dbReference type="EMBL" id="KAK7590853.1"/>
    </source>
</evidence>
<evidence type="ECO:0000256" key="5">
    <source>
        <dbReference type="ARBA" id="ARBA00022989"/>
    </source>
</evidence>
<dbReference type="SUPFAM" id="SSF81321">
    <property type="entry name" value="Family A G protein-coupled receptor-like"/>
    <property type="match status" value="1"/>
</dbReference>
<sequence length="136" mass="14941">MCASEDPFSKLNIPYAVCEIIVSMVTVAGNTLVLIAFKRERKLRRRTNYYIVSLAVADLLVGLIGIPCAILSSVGLPKETNLCLISLSLLVVLCTISIFSLVAVSVDRYWAVLHPMSYTRNVTSKFALGKSEILVF</sequence>
<evidence type="ECO:0000313" key="15">
    <source>
        <dbReference type="Proteomes" id="UP001367676"/>
    </source>
</evidence>
<dbReference type="GO" id="GO:0043410">
    <property type="term" value="P:positive regulation of MAPK cascade"/>
    <property type="evidence" value="ECO:0007669"/>
    <property type="project" value="TreeGrafter"/>
</dbReference>
<keyword evidence="3" id="KW-1003">Cell membrane</keyword>
<feature type="domain" description="G-protein coupled receptors family 1 profile" evidence="13">
    <location>
        <begin position="29"/>
        <end position="136"/>
    </location>
</feature>
<keyword evidence="9 11" id="KW-0675">Receptor</keyword>
<organism evidence="14 15">
    <name type="scientific">Parthenolecanium corni</name>
    <dbReference type="NCBI Taxonomy" id="536013"/>
    <lineage>
        <taxon>Eukaryota</taxon>
        <taxon>Metazoa</taxon>
        <taxon>Ecdysozoa</taxon>
        <taxon>Arthropoda</taxon>
        <taxon>Hexapoda</taxon>
        <taxon>Insecta</taxon>
        <taxon>Pterygota</taxon>
        <taxon>Neoptera</taxon>
        <taxon>Paraneoptera</taxon>
        <taxon>Hemiptera</taxon>
        <taxon>Sternorrhyncha</taxon>
        <taxon>Coccoidea</taxon>
        <taxon>Coccidae</taxon>
        <taxon>Parthenolecanium</taxon>
    </lineage>
</organism>
<evidence type="ECO:0000256" key="4">
    <source>
        <dbReference type="ARBA" id="ARBA00022692"/>
    </source>
</evidence>
<keyword evidence="8" id="KW-1015">Disulfide bond</keyword>
<dbReference type="Proteomes" id="UP001367676">
    <property type="component" value="Unassembled WGS sequence"/>
</dbReference>
<feature type="transmembrane region" description="Helical" evidence="12">
    <location>
        <begin position="13"/>
        <end position="37"/>
    </location>
</feature>
<evidence type="ECO:0000256" key="3">
    <source>
        <dbReference type="ARBA" id="ARBA00022475"/>
    </source>
</evidence>
<feature type="transmembrane region" description="Helical" evidence="12">
    <location>
        <begin position="49"/>
        <end position="72"/>
    </location>
</feature>
<keyword evidence="15" id="KW-1185">Reference proteome</keyword>
<comment type="caution">
    <text evidence="14">The sequence shown here is derived from an EMBL/GenBank/DDBJ whole genome shotgun (WGS) entry which is preliminary data.</text>
</comment>
<keyword evidence="4 11" id="KW-0812">Transmembrane</keyword>